<organism evidence="2 3">
    <name type="scientific">Ralstonia pickettii</name>
    <name type="common">Burkholderia pickettii</name>
    <dbReference type="NCBI Taxonomy" id="329"/>
    <lineage>
        <taxon>Bacteria</taxon>
        <taxon>Pseudomonadati</taxon>
        <taxon>Pseudomonadota</taxon>
        <taxon>Betaproteobacteria</taxon>
        <taxon>Burkholderiales</taxon>
        <taxon>Burkholderiaceae</taxon>
        <taxon>Ralstonia</taxon>
    </lineage>
</organism>
<accession>A0A2N4TNX7</accession>
<dbReference type="Pfam" id="PF13788">
    <property type="entry name" value="DUF4180"/>
    <property type="match status" value="1"/>
</dbReference>
<proteinExistence type="predicted"/>
<evidence type="ECO:0000313" key="2">
    <source>
        <dbReference type="EMBL" id="PLC41402.1"/>
    </source>
</evidence>
<comment type="caution">
    <text evidence="2">The sequence shown here is derived from an EMBL/GenBank/DDBJ whole genome shotgun (WGS) entry which is preliminary data.</text>
</comment>
<dbReference type="RefSeq" id="WP_102066654.1">
    <property type="nucleotide sequence ID" value="NZ_PKQE01000004.1"/>
</dbReference>
<dbReference type="OrthoDB" id="8595425at2"/>
<dbReference type="EMBL" id="PKQE01000004">
    <property type="protein sequence ID" value="PLC41402.1"/>
    <property type="molecule type" value="Genomic_DNA"/>
</dbReference>
<evidence type="ECO:0000259" key="1">
    <source>
        <dbReference type="Pfam" id="PF13788"/>
    </source>
</evidence>
<sequence>MSDLQHWNGEAVLCLDEAGPRIATEQDALDHLIGEALGHGASMVAVPVSRLDAAFFALRTGLAGGIAQKITNYRLKLAVVGDISAHLDASSALRDWVRESNKRDTIRFVPSLDDLAADARPMPAE</sequence>
<feature type="domain" description="DUF4180" evidence="1">
    <location>
        <begin position="8"/>
        <end position="116"/>
    </location>
</feature>
<dbReference type="Proteomes" id="UP000234456">
    <property type="component" value="Unassembled WGS sequence"/>
</dbReference>
<dbReference type="InterPro" id="IPR025438">
    <property type="entry name" value="DUF4180"/>
</dbReference>
<evidence type="ECO:0000313" key="3">
    <source>
        <dbReference type="Proteomes" id="UP000234456"/>
    </source>
</evidence>
<reference evidence="2 3" key="1">
    <citation type="submission" date="2017-12" db="EMBL/GenBank/DDBJ databases">
        <title>Draft genome sequence of Ralstonia pickettii 52.</title>
        <authorList>
            <person name="Zheng B."/>
        </authorList>
    </citation>
    <scope>NUCLEOTIDE SEQUENCE [LARGE SCALE GENOMIC DNA]</scope>
    <source>
        <strain evidence="2 3">52</strain>
    </source>
</reference>
<gene>
    <name evidence="2" type="ORF">C0Q88_17595</name>
</gene>
<protein>
    <submittedName>
        <fullName evidence="2">DUF4180 domain-containing protein</fullName>
    </submittedName>
</protein>
<name>A0A2N4TNX7_RALPI</name>
<dbReference type="AlphaFoldDB" id="A0A2N4TNX7"/>